<feature type="compositionally biased region" description="Basic and acidic residues" evidence="1">
    <location>
        <begin position="732"/>
        <end position="751"/>
    </location>
</feature>
<feature type="non-terminal residue" evidence="2">
    <location>
        <position position="1"/>
    </location>
</feature>
<name>A0AA88I2H9_ARTSF</name>
<evidence type="ECO:0000313" key="3">
    <source>
        <dbReference type="Proteomes" id="UP001187531"/>
    </source>
</evidence>
<feature type="region of interest" description="Disordered" evidence="1">
    <location>
        <begin position="1378"/>
        <end position="1435"/>
    </location>
</feature>
<evidence type="ECO:0000313" key="2">
    <source>
        <dbReference type="EMBL" id="KAK2720410.1"/>
    </source>
</evidence>
<feature type="region of interest" description="Disordered" evidence="1">
    <location>
        <begin position="247"/>
        <end position="280"/>
    </location>
</feature>
<feature type="compositionally biased region" description="Basic and acidic residues" evidence="1">
    <location>
        <begin position="13"/>
        <end position="35"/>
    </location>
</feature>
<feature type="compositionally biased region" description="Low complexity" evidence="1">
    <location>
        <begin position="1415"/>
        <end position="1426"/>
    </location>
</feature>
<feature type="region of interest" description="Disordered" evidence="1">
    <location>
        <begin position="862"/>
        <end position="881"/>
    </location>
</feature>
<evidence type="ECO:0000256" key="1">
    <source>
        <dbReference type="SAM" id="MobiDB-lite"/>
    </source>
</evidence>
<feature type="region of interest" description="Disordered" evidence="1">
    <location>
        <begin position="652"/>
        <end position="672"/>
    </location>
</feature>
<gene>
    <name evidence="2" type="ORF">QYM36_004329</name>
</gene>
<feature type="region of interest" description="Disordered" evidence="1">
    <location>
        <begin position="707"/>
        <end position="756"/>
    </location>
</feature>
<keyword evidence="3" id="KW-1185">Reference proteome</keyword>
<feature type="region of interest" description="Disordered" evidence="1">
    <location>
        <begin position="1"/>
        <end position="35"/>
    </location>
</feature>
<comment type="caution">
    <text evidence="2">The sequence shown here is derived from an EMBL/GenBank/DDBJ whole genome shotgun (WGS) entry which is preliminary data.</text>
</comment>
<protein>
    <submittedName>
        <fullName evidence="2">Uncharacterized protein</fullName>
    </submittedName>
</protein>
<feature type="compositionally biased region" description="Polar residues" evidence="1">
    <location>
        <begin position="863"/>
        <end position="876"/>
    </location>
</feature>
<organism evidence="2 3">
    <name type="scientific">Artemia franciscana</name>
    <name type="common">Brine shrimp</name>
    <name type="synonym">Artemia sanfranciscana</name>
    <dbReference type="NCBI Taxonomy" id="6661"/>
    <lineage>
        <taxon>Eukaryota</taxon>
        <taxon>Metazoa</taxon>
        <taxon>Ecdysozoa</taxon>
        <taxon>Arthropoda</taxon>
        <taxon>Crustacea</taxon>
        <taxon>Branchiopoda</taxon>
        <taxon>Anostraca</taxon>
        <taxon>Artemiidae</taxon>
        <taxon>Artemia</taxon>
    </lineage>
</organism>
<feature type="compositionally biased region" description="Polar residues" evidence="1">
    <location>
        <begin position="1"/>
        <end position="11"/>
    </location>
</feature>
<accession>A0AA88I2H9</accession>
<dbReference type="EMBL" id="JAVRJZ010000007">
    <property type="protein sequence ID" value="KAK2720410.1"/>
    <property type="molecule type" value="Genomic_DNA"/>
</dbReference>
<reference evidence="2" key="1">
    <citation type="submission" date="2023-07" db="EMBL/GenBank/DDBJ databases">
        <title>Chromosome-level genome assembly of Artemia franciscana.</title>
        <authorList>
            <person name="Jo E."/>
        </authorList>
    </citation>
    <scope>NUCLEOTIDE SEQUENCE</scope>
    <source>
        <tissue evidence="2">Whole body</tissue>
    </source>
</reference>
<proteinExistence type="predicted"/>
<sequence>MVQLSSKSAIFSKSKEKEKIQKRDELGLQDDSKDNLIEGSFGSLANLEGQRESSIDRNSRAKKVTFRKSLGKVEIESSEEDDIHIALKIKPRNIIPQDAVNENVQKSKNIDDLIPKYPPVKGKSRTELQATTEGISHILSDIESQLRSDDIKQQAQPAIAIPVCCNTHQYQCVTRGFYTLPHMAPAFVPPPLPMYAPSHNFSCQQCPYGQQPLSILCPPTCQERFVAPMPPTAWYPAHMPAISAPMQKEDIGSSESPSETGERGMADGGEVSSKSGNQNGLSIDELTEFLKLLDSIKQESETDEQKIENSNSTCQTDMTREIHCNYEDTEKSDIEEYDNVLSKEECPAPKKRTPIYFPRRFLDVIPEEGSDVSDFEIRSSRDFSDTLSDVLSNRGSIALESLSEEDEETLDGHLLETRKPLFSPTKSFLSEGESDAIQFEEESIRLSEISNCEAGSSFDALEYPSEDENEKTITIEEIKTRYEPTPQPRLSLINKEVFDIDTNSSCCSTAYNKLKEAFDSYIKSEHNYSIDISSKSGFVRAEPIIIENSDESDAYSVASETFNDVSPSDLMTHLDKLCQNGPDRRSLLLSEIPKPVAELSGFREDVEEKAGIVSNRDSEDVLLPLPVVTLTNDSSETGIGDEGESGIIRSQTKQFDDDMSLPNEPVKSSASDRRSFTKLFNFGKDKIKESNERSVFSFSKMFKNNSCNEAQSGDNNKVIEKPDFENAGPNNDNDHKNDKISKSDYDNKKDIGQNVQNTTNPCRVVYNRMQALKRNFLGKEVDEVSIRELPLHQDKANKEIETILSSNTKESKDQLSEFCQKLNEEKEEQKTSTIFKEIPNELQFPQESKELAYGHSVAVDSPGNASNSLTTLPSNNETEEYCPSEKINDTQTTTHEHSIDYSKLETSTADVYTLNHLPGLQDTSKDSSPVSLCRDQPSTELPRRFIDASCESIDSRSMTPCTVIEVPIVKGQEETKIFTTFSKAKQSNFALTKSKSFGSPYPSLSPQPVRKPTSFDDMTKNENIEKSNKMDCLSHKNVVSELRKFWQEQERAVILKKPETKLKWEDSIKVPPPVLNNYKKFHDTESHFLLAANALAPASSGSKVQDVDPNFAFNLQEIKTPSTLTDKYKESSIKDGELIEVSNQNSGNDSFIITENNFGNINLSSENRRTLSMSESFSKTVKFSSDSQIPKPPPRLSSTEVIKRFRFGAFSPPAVRRRNFALQRNASAPSVPSNGLIEDRIGNKCFEFENIYYSDLDFSSAENSPLPPVRPNSPSSDPDEKELILFNRLCQNFSPVTNLNSSSHNHSRHNSRITCEDINQSFIGTQQYFEREEIYTQIPPPVPPPPVEDIINQRTPAHSRQTSISSITTLEGSFYSDGRISPLRSGGLNPALKSPPPPPRRSLPQNIFFGSNFPSDSSESGSMFGSLPRTHKKENSRLKAALLSDWLKTTKQEMRLSTSSGSSKSRPVSLEADEAIRQSLYEDYRCKTNSERNLNK</sequence>
<dbReference type="Proteomes" id="UP001187531">
    <property type="component" value="Unassembled WGS sequence"/>
</dbReference>